<dbReference type="SUPFAM" id="SSF55729">
    <property type="entry name" value="Acyl-CoA N-acyltransferases (Nat)"/>
    <property type="match status" value="1"/>
</dbReference>
<reference evidence="4 5" key="1">
    <citation type="submission" date="2020-01" db="EMBL/GenBank/DDBJ databases">
        <title>Bacteria diversity of Porities sp.</title>
        <authorList>
            <person name="Wang G."/>
        </authorList>
    </citation>
    <scope>NUCLEOTIDE SEQUENCE [LARGE SCALE GENOMIC DNA]</scope>
    <source>
        <strain evidence="4 5">R33</strain>
    </source>
</reference>
<dbReference type="CDD" id="cd04301">
    <property type="entry name" value="NAT_SF"/>
    <property type="match status" value="1"/>
</dbReference>
<dbReference type="InterPro" id="IPR000182">
    <property type="entry name" value="GNAT_dom"/>
</dbReference>
<keyword evidence="2" id="KW-0012">Acyltransferase</keyword>
<dbReference type="InterPro" id="IPR016181">
    <property type="entry name" value="Acyl_CoA_acyltransferase"/>
</dbReference>
<comment type="caution">
    <text evidence="4">The sequence shown here is derived from an EMBL/GenBank/DDBJ whole genome shotgun (WGS) entry which is preliminary data.</text>
</comment>
<name>A0A6L9EEA5_9FLAO</name>
<evidence type="ECO:0000313" key="4">
    <source>
        <dbReference type="EMBL" id="NAS13094.1"/>
    </source>
</evidence>
<protein>
    <submittedName>
        <fullName evidence="4">GNAT family N-acetyltransferase</fullName>
    </submittedName>
</protein>
<dbReference type="Proteomes" id="UP000475249">
    <property type="component" value="Unassembled WGS sequence"/>
</dbReference>
<sequence>MENAKIEVVVARPEDARIIALLGRITFSETFGHLFRDPSDLLHYCSNTFGLEKISRSLLKKENLFWLGLADGLPVGYAKLKLDVNSDFVKASRVGQLQKIYVLKDFLGYGIGLKLQDTLLSQAAALGCEEVWLSVLNENSRAIRFYEKNGFKIVGHHDYTIGKEHFEFEVMSKALSGES</sequence>
<evidence type="ECO:0000256" key="1">
    <source>
        <dbReference type="ARBA" id="ARBA00022679"/>
    </source>
</evidence>
<dbReference type="Pfam" id="PF00583">
    <property type="entry name" value="Acetyltransf_1"/>
    <property type="match status" value="1"/>
</dbReference>
<dbReference type="GO" id="GO:0016747">
    <property type="term" value="F:acyltransferase activity, transferring groups other than amino-acyl groups"/>
    <property type="evidence" value="ECO:0007669"/>
    <property type="project" value="InterPro"/>
</dbReference>
<gene>
    <name evidence="4" type="ORF">GTQ38_13850</name>
</gene>
<dbReference type="RefSeq" id="WP_161436135.1">
    <property type="nucleotide sequence ID" value="NZ_WXYO01000006.1"/>
</dbReference>
<keyword evidence="1 4" id="KW-0808">Transferase</keyword>
<dbReference type="EMBL" id="WXYO01000006">
    <property type="protein sequence ID" value="NAS13094.1"/>
    <property type="molecule type" value="Genomic_DNA"/>
</dbReference>
<evidence type="ECO:0000259" key="3">
    <source>
        <dbReference type="PROSITE" id="PS51186"/>
    </source>
</evidence>
<evidence type="ECO:0000256" key="2">
    <source>
        <dbReference type="ARBA" id="ARBA00023315"/>
    </source>
</evidence>
<dbReference type="Gene3D" id="3.40.630.30">
    <property type="match status" value="1"/>
</dbReference>
<dbReference type="AlphaFoldDB" id="A0A6L9EEA5"/>
<keyword evidence="5" id="KW-1185">Reference proteome</keyword>
<dbReference type="PANTHER" id="PTHR43877">
    <property type="entry name" value="AMINOALKYLPHOSPHONATE N-ACETYLTRANSFERASE-RELATED-RELATED"/>
    <property type="match status" value="1"/>
</dbReference>
<dbReference type="InterPro" id="IPR050832">
    <property type="entry name" value="Bact_Acetyltransf"/>
</dbReference>
<organism evidence="4 5">
    <name type="scientific">Poritiphilus flavus</name>
    <dbReference type="NCBI Taxonomy" id="2697053"/>
    <lineage>
        <taxon>Bacteria</taxon>
        <taxon>Pseudomonadati</taxon>
        <taxon>Bacteroidota</taxon>
        <taxon>Flavobacteriia</taxon>
        <taxon>Flavobacteriales</taxon>
        <taxon>Flavobacteriaceae</taxon>
        <taxon>Poritiphilus</taxon>
    </lineage>
</organism>
<accession>A0A6L9EEA5</accession>
<dbReference type="PROSITE" id="PS51186">
    <property type="entry name" value="GNAT"/>
    <property type="match status" value="1"/>
</dbReference>
<evidence type="ECO:0000313" key="5">
    <source>
        <dbReference type="Proteomes" id="UP000475249"/>
    </source>
</evidence>
<feature type="domain" description="N-acetyltransferase" evidence="3">
    <location>
        <begin position="6"/>
        <end position="176"/>
    </location>
</feature>
<proteinExistence type="predicted"/>